<dbReference type="Proteomes" id="UP000245207">
    <property type="component" value="Unassembled WGS sequence"/>
</dbReference>
<dbReference type="GO" id="GO:0046872">
    <property type="term" value="F:metal ion binding"/>
    <property type="evidence" value="ECO:0007669"/>
    <property type="project" value="UniProtKB-KW"/>
</dbReference>
<dbReference type="InterPro" id="IPR023299">
    <property type="entry name" value="ATPase_P-typ_cyto_dom_N"/>
</dbReference>
<gene>
    <name evidence="3" type="ORF">CTI12_AA578620</name>
</gene>
<evidence type="ECO:0000313" key="4">
    <source>
        <dbReference type="Proteomes" id="UP000245207"/>
    </source>
</evidence>
<keyword evidence="2" id="KW-0472">Membrane</keyword>
<organism evidence="3 4">
    <name type="scientific">Artemisia annua</name>
    <name type="common">Sweet wormwood</name>
    <dbReference type="NCBI Taxonomy" id="35608"/>
    <lineage>
        <taxon>Eukaryota</taxon>
        <taxon>Viridiplantae</taxon>
        <taxon>Streptophyta</taxon>
        <taxon>Embryophyta</taxon>
        <taxon>Tracheophyta</taxon>
        <taxon>Spermatophyta</taxon>
        <taxon>Magnoliopsida</taxon>
        <taxon>eudicotyledons</taxon>
        <taxon>Gunneridae</taxon>
        <taxon>Pentapetalae</taxon>
        <taxon>asterids</taxon>
        <taxon>campanulids</taxon>
        <taxon>Asterales</taxon>
        <taxon>Asteraceae</taxon>
        <taxon>Asteroideae</taxon>
        <taxon>Anthemideae</taxon>
        <taxon>Artemisiinae</taxon>
        <taxon>Artemisia</taxon>
    </lineage>
</organism>
<evidence type="ECO:0000256" key="1">
    <source>
        <dbReference type="ARBA" id="ARBA00022723"/>
    </source>
</evidence>
<evidence type="ECO:0000256" key="2">
    <source>
        <dbReference type="SAM" id="Phobius"/>
    </source>
</evidence>
<name>A0A2U1KQB1_ARTAN</name>
<evidence type="ECO:0000313" key="3">
    <source>
        <dbReference type="EMBL" id="PWA38936.1"/>
    </source>
</evidence>
<dbReference type="OrthoDB" id="432719at2759"/>
<reference evidence="3 4" key="1">
    <citation type="journal article" date="2018" name="Mol. Plant">
        <title>The genome of Artemisia annua provides insight into the evolution of Asteraceae family and artemisinin biosynthesis.</title>
        <authorList>
            <person name="Shen Q."/>
            <person name="Zhang L."/>
            <person name="Liao Z."/>
            <person name="Wang S."/>
            <person name="Yan T."/>
            <person name="Shi P."/>
            <person name="Liu M."/>
            <person name="Fu X."/>
            <person name="Pan Q."/>
            <person name="Wang Y."/>
            <person name="Lv Z."/>
            <person name="Lu X."/>
            <person name="Zhang F."/>
            <person name="Jiang W."/>
            <person name="Ma Y."/>
            <person name="Chen M."/>
            <person name="Hao X."/>
            <person name="Li L."/>
            <person name="Tang Y."/>
            <person name="Lv G."/>
            <person name="Zhou Y."/>
            <person name="Sun X."/>
            <person name="Brodelius P.E."/>
            <person name="Rose J.K.C."/>
            <person name="Tang K."/>
        </authorList>
    </citation>
    <scope>NUCLEOTIDE SEQUENCE [LARGE SCALE GENOMIC DNA]</scope>
    <source>
        <strain evidence="4">cv. Huhao1</strain>
        <tissue evidence="3">Leaf</tissue>
    </source>
</reference>
<dbReference type="SUPFAM" id="SSF81660">
    <property type="entry name" value="Metal cation-transporting ATPase, ATP-binding domain N"/>
    <property type="match status" value="1"/>
</dbReference>
<dbReference type="EMBL" id="PKPP01015113">
    <property type="protein sequence ID" value="PWA38936.1"/>
    <property type="molecule type" value="Genomic_DNA"/>
</dbReference>
<keyword evidence="4" id="KW-1185">Reference proteome</keyword>
<sequence length="160" mass="17900">MSMDSFQVSTHSPVWNLDYGHSLPLSTPTAVMVGTGVGASQGLLIKGGHTLESTHKTVSLTIGNPLVVNTRLFKSIVLKKFYELIVAAEVNSEYPLAKAVVEYARNLKMTKRTLFGQKHITLHQERNTRHPILSLLLSHTRTNIIFFVFQTIFIAFIVKH</sequence>
<dbReference type="AlphaFoldDB" id="A0A2U1KQB1"/>
<keyword evidence="2" id="KW-0812">Transmembrane</keyword>
<proteinExistence type="predicted"/>
<dbReference type="Gene3D" id="3.40.1110.10">
    <property type="entry name" value="Calcium-transporting ATPase, cytoplasmic domain N"/>
    <property type="match status" value="1"/>
</dbReference>
<comment type="caution">
    <text evidence="3">The sequence shown here is derived from an EMBL/GenBank/DDBJ whole genome shotgun (WGS) entry which is preliminary data.</text>
</comment>
<keyword evidence="2" id="KW-1133">Transmembrane helix</keyword>
<accession>A0A2U1KQB1</accession>
<keyword evidence="1" id="KW-0479">Metal-binding</keyword>
<feature type="transmembrane region" description="Helical" evidence="2">
    <location>
        <begin position="132"/>
        <end position="158"/>
    </location>
</feature>
<dbReference type="PANTHER" id="PTHR46594:SF4">
    <property type="entry name" value="P-TYPE CATION-TRANSPORTING ATPASE"/>
    <property type="match status" value="1"/>
</dbReference>
<protein>
    <submittedName>
        <fullName evidence="3">Cation-transporting P-type ATPase</fullName>
    </submittedName>
</protein>
<dbReference type="PANTHER" id="PTHR46594">
    <property type="entry name" value="P-TYPE CATION-TRANSPORTING ATPASE"/>
    <property type="match status" value="1"/>
</dbReference>
<dbReference type="GO" id="GO:0000166">
    <property type="term" value="F:nucleotide binding"/>
    <property type="evidence" value="ECO:0007669"/>
    <property type="project" value="InterPro"/>
</dbReference>
<dbReference type="STRING" id="35608.A0A2U1KQB1"/>